<dbReference type="AlphaFoldDB" id="A0A1D2A0U2"/>
<accession>A0A1D2A0U2</accession>
<gene>
    <name evidence="3" type="ORF">g.1503</name>
</gene>
<dbReference type="EMBL" id="GDKF01005802">
    <property type="protein sequence ID" value="JAT72820.1"/>
    <property type="molecule type" value="Transcribed_RNA"/>
</dbReference>
<feature type="compositionally biased region" description="Low complexity" evidence="1">
    <location>
        <begin position="268"/>
        <end position="277"/>
    </location>
</feature>
<dbReference type="GO" id="GO:0010190">
    <property type="term" value="P:cytochrome b6f complex assembly"/>
    <property type="evidence" value="ECO:0007669"/>
    <property type="project" value="TreeGrafter"/>
</dbReference>
<reference evidence="3" key="1">
    <citation type="submission" date="2015-08" db="EMBL/GenBank/DDBJ databases">
        <authorList>
            <person name="Babu N.S."/>
            <person name="Beckwith C.J."/>
            <person name="Beseler K.G."/>
            <person name="Brison A."/>
            <person name="Carone J.V."/>
            <person name="Caskin T.P."/>
            <person name="Diamond M."/>
            <person name="Durham M.E."/>
            <person name="Foxe J.M."/>
            <person name="Go M."/>
            <person name="Henderson B.A."/>
            <person name="Jones I.B."/>
            <person name="McGettigan J.A."/>
            <person name="Micheletti S.J."/>
            <person name="Nasrallah M.E."/>
            <person name="Ortiz D."/>
            <person name="Piller C.R."/>
            <person name="Privatt S.R."/>
            <person name="Schneider S.L."/>
            <person name="Sharp S."/>
            <person name="Smith T.C."/>
            <person name="Stanton J.D."/>
            <person name="Ullery H.E."/>
            <person name="Wilson R.J."/>
            <person name="Serrano M.G."/>
            <person name="Buck G."/>
            <person name="Lee V."/>
            <person name="Wang Y."/>
            <person name="Carvalho R."/>
            <person name="Voegtly L."/>
            <person name="Shi R."/>
            <person name="Duckworth R."/>
            <person name="Johnson A."/>
            <person name="Loviza R."/>
            <person name="Walstead R."/>
            <person name="Shah Z."/>
            <person name="Kiflezghi M."/>
            <person name="Wade K."/>
            <person name="Ball S.L."/>
            <person name="Bradley K.W."/>
            <person name="Asai D.J."/>
            <person name="Bowman C.A."/>
            <person name="Russell D.A."/>
            <person name="Pope W.H."/>
            <person name="Jacobs-Sera D."/>
            <person name="Hendrix R.W."/>
            <person name="Hatfull G.F."/>
        </authorList>
    </citation>
    <scope>NUCLEOTIDE SEQUENCE</scope>
</reference>
<evidence type="ECO:0000313" key="3">
    <source>
        <dbReference type="EMBL" id="JAT72820.1"/>
    </source>
</evidence>
<dbReference type="GO" id="GO:0009535">
    <property type="term" value="C:chloroplast thylakoid membrane"/>
    <property type="evidence" value="ECO:0007669"/>
    <property type="project" value="TreeGrafter"/>
</dbReference>
<feature type="domain" description="Thioredoxin" evidence="2">
    <location>
        <begin position="80"/>
        <end position="234"/>
    </location>
</feature>
<protein>
    <recommendedName>
        <fullName evidence="2">Thioredoxin domain-containing protein</fullName>
    </recommendedName>
</protein>
<dbReference type="Gene3D" id="3.40.30.10">
    <property type="entry name" value="Glutaredoxin"/>
    <property type="match status" value="1"/>
</dbReference>
<dbReference type="PANTHER" id="PTHR47353">
    <property type="entry name" value="THIOREDOXIN-LIKE PROTEIN HCF164, CHLOROPLASTIC"/>
    <property type="match status" value="1"/>
</dbReference>
<dbReference type="InterPro" id="IPR013766">
    <property type="entry name" value="Thioredoxin_domain"/>
</dbReference>
<proteinExistence type="predicted"/>
<dbReference type="PANTHER" id="PTHR47353:SF1">
    <property type="entry name" value="THIOREDOXIN-LIKE PROTEIN HCF164, CHLOROPLASTIC"/>
    <property type="match status" value="1"/>
</dbReference>
<sequence length="277" mass="28833">MTCSIVSAGANSLVGLHERPGCPPRHAAWHGTRQLTVLKTGRHRNTLPRYAEPESVSAASRDSTPASSASTTPPTQEGVRPDSLPAPDTSLGKKLAGGALVGTLAVFLAARGLTGPTSLEQLKSDAVDLDIALTNGKPTLIEFYADWCKVCQEMAPVLTDAMDSAASTAPTRPPGVNLVMLNIDNSRWTQERRQYHVRGVPQYQFLDGQGRAKGALIGKIPGLALVADLEALKAGEELPFLSAAGDAADLDSVAPSAGVSPLPPAAPAPSALPRDHS</sequence>
<name>A0A1D2A0U2_AUXPR</name>
<evidence type="ECO:0000256" key="1">
    <source>
        <dbReference type="SAM" id="MobiDB-lite"/>
    </source>
</evidence>
<feature type="region of interest" description="Disordered" evidence="1">
    <location>
        <begin position="252"/>
        <end position="277"/>
    </location>
</feature>
<organism evidence="3">
    <name type="scientific">Auxenochlorella protothecoides</name>
    <name type="common">Green microalga</name>
    <name type="synonym">Chlorella protothecoides</name>
    <dbReference type="NCBI Taxonomy" id="3075"/>
    <lineage>
        <taxon>Eukaryota</taxon>
        <taxon>Viridiplantae</taxon>
        <taxon>Chlorophyta</taxon>
        <taxon>core chlorophytes</taxon>
        <taxon>Trebouxiophyceae</taxon>
        <taxon>Chlorellales</taxon>
        <taxon>Chlorellaceae</taxon>
        <taxon>Auxenochlorella</taxon>
    </lineage>
</organism>
<dbReference type="InterPro" id="IPR044241">
    <property type="entry name" value="TxlA/HCF164"/>
</dbReference>
<feature type="compositionally biased region" description="Low complexity" evidence="1">
    <location>
        <begin position="57"/>
        <end position="75"/>
    </location>
</feature>
<feature type="region of interest" description="Disordered" evidence="1">
    <location>
        <begin position="39"/>
        <end position="90"/>
    </location>
</feature>
<dbReference type="PROSITE" id="PS51352">
    <property type="entry name" value="THIOREDOXIN_2"/>
    <property type="match status" value="1"/>
</dbReference>
<dbReference type="SUPFAM" id="SSF52833">
    <property type="entry name" value="Thioredoxin-like"/>
    <property type="match status" value="1"/>
</dbReference>
<evidence type="ECO:0000259" key="2">
    <source>
        <dbReference type="PROSITE" id="PS51352"/>
    </source>
</evidence>
<dbReference type="GO" id="GO:0016671">
    <property type="term" value="F:oxidoreductase activity, acting on a sulfur group of donors, disulfide as acceptor"/>
    <property type="evidence" value="ECO:0007669"/>
    <property type="project" value="TreeGrafter"/>
</dbReference>
<dbReference type="InterPro" id="IPR036249">
    <property type="entry name" value="Thioredoxin-like_sf"/>
</dbReference>
<dbReference type="Pfam" id="PF00085">
    <property type="entry name" value="Thioredoxin"/>
    <property type="match status" value="1"/>
</dbReference>